<dbReference type="SUPFAM" id="SSF51735">
    <property type="entry name" value="NAD(P)-binding Rossmann-fold domains"/>
    <property type="match status" value="1"/>
</dbReference>
<gene>
    <name evidence="2" type="ORF">HER39_07245</name>
</gene>
<evidence type="ECO:0000259" key="1">
    <source>
        <dbReference type="Pfam" id="PF13460"/>
    </source>
</evidence>
<comment type="caution">
    <text evidence="2">The sequence shown here is derived from an EMBL/GenBank/DDBJ whole genome shotgun (WGS) entry which is preliminary data.</text>
</comment>
<feature type="non-terminal residue" evidence="2">
    <location>
        <position position="170"/>
    </location>
</feature>
<name>A0ABX1JM40_9MICC</name>
<dbReference type="InterPro" id="IPR036291">
    <property type="entry name" value="NAD(P)-bd_dom_sf"/>
</dbReference>
<protein>
    <submittedName>
        <fullName evidence="2">NAD(P)H-binding protein</fullName>
    </submittedName>
</protein>
<dbReference type="Pfam" id="PF13460">
    <property type="entry name" value="NAD_binding_10"/>
    <property type="match status" value="1"/>
</dbReference>
<reference evidence="2 3" key="1">
    <citation type="submission" date="2020-04" db="EMBL/GenBank/DDBJ databases">
        <authorList>
            <person name="Liu S."/>
        </authorList>
    </citation>
    <scope>NUCLEOTIDE SEQUENCE [LARGE SCALE GENOMIC DNA]</scope>
    <source>
        <strain evidence="2 3">CGMCC 1.15091</strain>
    </source>
</reference>
<dbReference type="Gene3D" id="3.40.50.720">
    <property type="entry name" value="NAD(P)-binding Rossmann-like Domain"/>
    <property type="match status" value="1"/>
</dbReference>
<evidence type="ECO:0000313" key="2">
    <source>
        <dbReference type="EMBL" id="NKX50363.1"/>
    </source>
</evidence>
<dbReference type="PANTHER" id="PTHR47129:SF1">
    <property type="entry name" value="NMRA-LIKE DOMAIN-CONTAINING PROTEIN"/>
    <property type="match status" value="1"/>
</dbReference>
<keyword evidence="3" id="KW-1185">Reference proteome</keyword>
<dbReference type="Proteomes" id="UP000523795">
    <property type="component" value="Unassembled WGS sequence"/>
</dbReference>
<organism evidence="2 3">
    <name type="scientific">Arthrobacter deserti</name>
    <dbReference type="NCBI Taxonomy" id="1742687"/>
    <lineage>
        <taxon>Bacteria</taxon>
        <taxon>Bacillati</taxon>
        <taxon>Actinomycetota</taxon>
        <taxon>Actinomycetes</taxon>
        <taxon>Micrococcales</taxon>
        <taxon>Micrococcaceae</taxon>
        <taxon>Arthrobacter</taxon>
    </lineage>
</organism>
<dbReference type="Gene3D" id="3.90.25.10">
    <property type="entry name" value="UDP-galactose 4-epimerase, domain 1"/>
    <property type="match status" value="1"/>
</dbReference>
<sequence>MGTDAHAVPGTAAPGGTGQLGGRVAGLLSAAGIPVRLIVRDPSRAPQLPGATTAQAAFGDRQACRTALQGVRTLFMVSADGAGDRVEQHYAFIDAAAEAGVEHIVYTSFYGAAPEATFTLARDHFATEEKLRGSGLKHTLLRNNLYQDVLTDFAGPERILRGPAGDGRAG</sequence>
<dbReference type="InterPro" id="IPR016040">
    <property type="entry name" value="NAD(P)-bd_dom"/>
</dbReference>
<dbReference type="EMBL" id="JAAZSR010000084">
    <property type="protein sequence ID" value="NKX50363.1"/>
    <property type="molecule type" value="Genomic_DNA"/>
</dbReference>
<dbReference type="InterPro" id="IPR052718">
    <property type="entry name" value="NmrA-type_oxidoreductase"/>
</dbReference>
<evidence type="ECO:0000313" key="3">
    <source>
        <dbReference type="Proteomes" id="UP000523795"/>
    </source>
</evidence>
<accession>A0ABX1JM40</accession>
<dbReference type="PANTHER" id="PTHR47129">
    <property type="entry name" value="QUINONE OXIDOREDUCTASE 2"/>
    <property type="match status" value="1"/>
</dbReference>
<proteinExistence type="predicted"/>
<feature type="domain" description="NAD(P)-binding" evidence="1">
    <location>
        <begin position="15"/>
        <end position="145"/>
    </location>
</feature>